<organism evidence="1 2">
    <name type="scientific">Edaphosphingomonas fennica</name>
    <dbReference type="NCBI Taxonomy" id="114404"/>
    <lineage>
        <taxon>Bacteria</taxon>
        <taxon>Pseudomonadati</taxon>
        <taxon>Pseudomonadota</taxon>
        <taxon>Alphaproteobacteria</taxon>
        <taxon>Sphingomonadales</taxon>
        <taxon>Rhizorhabdaceae</taxon>
        <taxon>Edaphosphingomonas</taxon>
    </lineage>
</organism>
<keyword evidence="2" id="KW-1185">Reference proteome</keyword>
<dbReference type="EMBL" id="PHHF01000004">
    <property type="protein sequence ID" value="PTD27700.1"/>
    <property type="molecule type" value="Genomic_DNA"/>
</dbReference>
<dbReference type="RefSeq" id="WP_107393688.1">
    <property type="nucleotide sequence ID" value="NZ_PHHF01000004.1"/>
</dbReference>
<accession>A0A2T4I826</accession>
<dbReference type="AlphaFoldDB" id="A0A2T4I826"/>
<dbReference type="Proteomes" id="UP000241206">
    <property type="component" value="Unassembled WGS sequence"/>
</dbReference>
<comment type="caution">
    <text evidence="1">The sequence shown here is derived from an EMBL/GenBank/DDBJ whole genome shotgun (WGS) entry which is preliminary data.</text>
</comment>
<evidence type="ECO:0000313" key="2">
    <source>
        <dbReference type="Proteomes" id="UP000241206"/>
    </source>
</evidence>
<protein>
    <submittedName>
        <fullName evidence="1">Uncharacterized protein</fullName>
    </submittedName>
</protein>
<name>A0A2T4I826_9SPHN</name>
<evidence type="ECO:0000313" key="1">
    <source>
        <dbReference type="EMBL" id="PTD27700.1"/>
    </source>
</evidence>
<gene>
    <name evidence="1" type="ORF">CV103_01135</name>
</gene>
<reference evidence="1 2" key="1">
    <citation type="submission" date="2017-11" db="EMBL/GenBank/DDBJ databases">
        <title>Sphingomonas oleivorans sp. nov., isolated from oil-contaminated soil.</title>
        <authorList>
            <person name="Wang L."/>
            <person name="Chen L."/>
        </authorList>
    </citation>
    <scope>NUCLEOTIDE SEQUENCE [LARGE SCALE GENOMIC DNA]</scope>
    <source>
        <strain evidence="1 2">K101</strain>
    </source>
</reference>
<sequence length="143" mass="15786">MNEQSDFSNDIYDPIAMMARVGHLPVQAQQEIEQISRIVRAAFGYGEGGMPEQGRIVLIALTNPYAICPSSGDIAGYDFHITVNLSECVDDAHWCLVRRLIAAEIPHRTVTLTVTVEDCPSGIVLYDAEADLPLNMRELSVRP</sequence>
<proteinExistence type="predicted"/>